<dbReference type="Gene3D" id="2.60.40.1120">
    <property type="entry name" value="Carboxypeptidase-like, regulatory domain"/>
    <property type="match status" value="1"/>
</dbReference>
<keyword evidence="3" id="KW-1185">Reference proteome</keyword>
<proteinExistence type="predicted"/>
<evidence type="ECO:0000256" key="1">
    <source>
        <dbReference type="SAM" id="SignalP"/>
    </source>
</evidence>
<organism evidence="2 3">
    <name type="scientific">Chitinophaga niabensis</name>
    <dbReference type="NCBI Taxonomy" id="536979"/>
    <lineage>
        <taxon>Bacteria</taxon>
        <taxon>Pseudomonadati</taxon>
        <taxon>Bacteroidota</taxon>
        <taxon>Chitinophagia</taxon>
        <taxon>Chitinophagales</taxon>
        <taxon>Chitinophagaceae</taxon>
        <taxon>Chitinophaga</taxon>
    </lineage>
</organism>
<dbReference type="InterPro" id="IPR008969">
    <property type="entry name" value="CarboxyPept-like_regulatory"/>
</dbReference>
<evidence type="ECO:0000313" key="2">
    <source>
        <dbReference type="EMBL" id="SIO08704.1"/>
    </source>
</evidence>
<keyword evidence="1" id="KW-0732">Signal</keyword>
<name>A0A1N6GME2_9BACT</name>
<protein>
    <submittedName>
        <fullName evidence="2">CarboxypepD_reg-like domain-containing protein</fullName>
    </submittedName>
</protein>
<dbReference type="OrthoDB" id="1223654at2"/>
<evidence type="ECO:0000313" key="3">
    <source>
        <dbReference type="Proteomes" id="UP000185003"/>
    </source>
</evidence>
<dbReference type="SUPFAM" id="SSF49464">
    <property type="entry name" value="Carboxypeptidase regulatory domain-like"/>
    <property type="match status" value="1"/>
</dbReference>
<dbReference type="AlphaFoldDB" id="A0A1N6GME2"/>
<gene>
    <name evidence="2" type="ORF">SAMN04488055_2859</name>
</gene>
<dbReference type="STRING" id="536979.SAMN04488055_2859"/>
<sequence>MKIVLAIIVFCIGWFSPATAQTYKITGQVQDEKGKPLPFASAFLSQTTLGDRTTEAGNFTIKGVPPGKYDLIVSYLGYEPLLVPVTVSNDLSGVVAVLKPKAGILKEVVVRRNAERDRLMNIFKSIWVGRSGNAEQCTILNDEVIDLVNDEDKGILKATSDDFIVLENRALGYRVKFLLMHFEYQRYSGYSLYYGNPLFELMKPRNARQQRNWEKKRIEAYNGSSMHFYRSLLNRTLMEDGFLVQKMVRKEKKRDFVAPTGIDTTKDIKIRSDGMFSKYVNYLYPGQVPYDSLITDNNGTKSLIFGNYLFITYTREKQERKYMEYHNYPANVKPGPQISYLRLLAPAVNVDGNGNIESPTDLIVEQYWGWEKMAEMLPLDFKIINTNSKK</sequence>
<reference evidence="3" key="1">
    <citation type="submission" date="2016-11" db="EMBL/GenBank/DDBJ databases">
        <authorList>
            <person name="Varghese N."/>
            <person name="Submissions S."/>
        </authorList>
    </citation>
    <scope>NUCLEOTIDE SEQUENCE [LARGE SCALE GENOMIC DNA]</scope>
    <source>
        <strain evidence="3">DSM 24787</strain>
    </source>
</reference>
<feature type="chain" id="PRO_5012478337" evidence="1">
    <location>
        <begin position="21"/>
        <end position="390"/>
    </location>
</feature>
<dbReference type="EMBL" id="FSRA01000001">
    <property type="protein sequence ID" value="SIO08704.1"/>
    <property type="molecule type" value="Genomic_DNA"/>
</dbReference>
<dbReference type="Pfam" id="PF13715">
    <property type="entry name" value="CarbopepD_reg_2"/>
    <property type="match status" value="1"/>
</dbReference>
<feature type="signal peptide" evidence="1">
    <location>
        <begin position="1"/>
        <end position="20"/>
    </location>
</feature>
<dbReference type="Proteomes" id="UP000185003">
    <property type="component" value="Unassembled WGS sequence"/>
</dbReference>
<accession>A0A1N6GME2</accession>
<dbReference type="RefSeq" id="WP_074239876.1">
    <property type="nucleotide sequence ID" value="NZ_FSRA01000001.1"/>
</dbReference>